<gene>
    <name evidence="2" type="ORF">V1478_004477</name>
</gene>
<evidence type="ECO:0000256" key="1">
    <source>
        <dbReference type="SAM" id="SignalP"/>
    </source>
</evidence>
<dbReference type="Proteomes" id="UP001607302">
    <property type="component" value="Unassembled WGS sequence"/>
</dbReference>
<evidence type="ECO:0000313" key="3">
    <source>
        <dbReference type="Proteomes" id="UP001607302"/>
    </source>
</evidence>
<feature type="chain" id="PRO_5044801277" evidence="1">
    <location>
        <begin position="20"/>
        <end position="78"/>
    </location>
</feature>
<dbReference type="EMBL" id="JAUDFV010000102">
    <property type="protein sequence ID" value="KAL2731789.1"/>
    <property type="molecule type" value="Genomic_DNA"/>
</dbReference>
<proteinExistence type="predicted"/>
<feature type="signal peptide" evidence="1">
    <location>
        <begin position="1"/>
        <end position="19"/>
    </location>
</feature>
<comment type="caution">
    <text evidence="2">The sequence shown here is derived from an EMBL/GenBank/DDBJ whole genome shotgun (WGS) entry which is preliminary data.</text>
</comment>
<keyword evidence="1" id="KW-0732">Signal</keyword>
<accession>A0ABD2BGN2</accession>
<dbReference type="AlphaFoldDB" id="A0ABD2BGN2"/>
<protein>
    <submittedName>
        <fullName evidence="2">Uncharacterized protein</fullName>
    </submittedName>
</protein>
<evidence type="ECO:0000313" key="2">
    <source>
        <dbReference type="EMBL" id="KAL2731789.1"/>
    </source>
</evidence>
<reference evidence="2 3" key="1">
    <citation type="journal article" date="2024" name="Ann. Entomol. Soc. Am.">
        <title>Genomic analyses of the southern and eastern yellowjacket wasps (Hymenoptera: Vespidae) reveal evolutionary signatures of social life.</title>
        <authorList>
            <person name="Catto M.A."/>
            <person name="Caine P.B."/>
            <person name="Orr S.E."/>
            <person name="Hunt B.G."/>
            <person name="Goodisman M.A.D."/>
        </authorList>
    </citation>
    <scope>NUCLEOTIDE SEQUENCE [LARGE SCALE GENOMIC DNA]</scope>
    <source>
        <strain evidence="2">233</strain>
        <tissue evidence="2">Head and thorax</tissue>
    </source>
</reference>
<organism evidence="2 3">
    <name type="scientific">Vespula squamosa</name>
    <name type="common">Southern yellow jacket</name>
    <name type="synonym">Wasp</name>
    <dbReference type="NCBI Taxonomy" id="30214"/>
    <lineage>
        <taxon>Eukaryota</taxon>
        <taxon>Metazoa</taxon>
        <taxon>Ecdysozoa</taxon>
        <taxon>Arthropoda</taxon>
        <taxon>Hexapoda</taxon>
        <taxon>Insecta</taxon>
        <taxon>Pterygota</taxon>
        <taxon>Neoptera</taxon>
        <taxon>Endopterygota</taxon>
        <taxon>Hymenoptera</taxon>
        <taxon>Apocrita</taxon>
        <taxon>Aculeata</taxon>
        <taxon>Vespoidea</taxon>
        <taxon>Vespidae</taxon>
        <taxon>Vespinae</taxon>
        <taxon>Vespula</taxon>
    </lineage>
</organism>
<name>A0ABD2BGN2_VESSQ</name>
<sequence>MDSFLLTISIGILIDAILSVKLEDHILEKTVTGRKKILLGYVEYAFSRGKKNIPYVINIFNNKLLQKIHMNENVKMSK</sequence>
<keyword evidence="3" id="KW-1185">Reference proteome</keyword>